<feature type="region of interest" description="Disordered" evidence="7">
    <location>
        <begin position="198"/>
        <end position="217"/>
    </location>
</feature>
<evidence type="ECO:0000259" key="9">
    <source>
        <dbReference type="Pfam" id="PF01551"/>
    </source>
</evidence>
<evidence type="ECO:0000256" key="1">
    <source>
        <dbReference type="ARBA" id="ARBA00001947"/>
    </source>
</evidence>
<evidence type="ECO:0000256" key="8">
    <source>
        <dbReference type="SAM" id="SignalP"/>
    </source>
</evidence>
<feature type="compositionally biased region" description="Low complexity" evidence="7">
    <location>
        <begin position="36"/>
        <end position="47"/>
    </location>
</feature>
<keyword evidence="3" id="KW-0479">Metal-binding</keyword>
<sequence length="388" mass="41231">MVIRPALLVLLAALCALPAGAQTRRELRDARRSAESQEAAAEAAARATEAARAEETRLAEQRVVAARAVQAAEARLNQAEGAARRAAQDAAGAMQDRQARAAAIAPLLPLLYRLERWPAESLLATPAAPEESLRGLLAMQVLIRQAGQEAEAFRLAAARATETARLAAREADRLSEARAEARAADARLEAALDAARGRRANREAQQTQAARRAQAAIGRARDLEQALERLERERAAEEARQAARQRAAEEAARRARRPPPVAEAPVTPSRGGHPLPVPGQITREFGSSGEGGTARGMTVAAGPRARVVSPCGGRVAFAGPFRSFGQLIIIDCGGGVHVVLARLERLDTAMGERVLAGEPVGSLSSDAQLYVELRRNGQPSDPRGFFRG</sequence>
<keyword evidence="11" id="KW-1185">Reference proteome</keyword>
<feature type="chain" id="PRO_5019518253" description="M23ase beta-sheet core domain-containing protein" evidence="8">
    <location>
        <begin position="22"/>
        <end position="388"/>
    </location>
</feature>
<keyword evidence="4" id="KW-0378">Hydrolase</keyword>
<gene>
    <name evidence="10" type="ORF">EOD42_09495</name>
</gene>
<organism evidence="10 11">
    <name type="scientific">Rhodovarius crocodyli</name>
    <dbReference type="NCBI Taxonomy" id="1979269"/>
    <lineage>
        <taxon>Bacteria</taxon>
        <taxon>Pseudomonadati</taxon>
        <taxon>Pseudomonadota</taxon>
        <taxon>Alphaproteobacteria</taxon>
        <taxon>Acetobacterales</taxon>
        <taxon>Roseomonadaceae</taxon>
        <taxon>Rhodovarius</taxon>
    </lineage>
</organism>
<protein>
    <recommendedName>
        <fullName evidence="9">M23ase beta-sheet core domain-containing protein</fullName>
    </recommendedName>
</protein>
<evidence type="ECO:0000256" key="6">
    <source>
        <dbReference type="ARBA" id="ARBA00023049"/>
    </source>
</evidence>
<keyword evidence="6" id="KW-0482">Metalloprotease</keyword>
<dbReference type="PANTHER" id="PTHR21666:SF288">
    <property type="entry name" value="CELL DIVISION PROTEIN YTFB"/>
    <property type="match status" value="1"/>
</dbReference>
<dbReference type="InterPro" id="IPR016047">
    <property type="entry name" value="M23ase_b-sheet_dom"/>
</dbReference>
<evidence type="ECO:0000256" key="4">
    <source>
        <dbReference type="ARBA" id="ARBA00022801"/>
    </source>
</evidence>
<feature type="region of interest" description="Disordered" evidence="7">
    <location>
        <begin position="28"/>
        <end position="47"/>
    </location>
</feature>
<evidence type="ECO:0000256" key="2">
    <source>
        <dbReference type="ARBA" id="ARBA00022670"/>
    </source>
</evidence>
<keyword evidence="5" id="KW-0862">Zinc</keyword>
<dbReference type="GO" id="GO:0006508">
    <property type="term" value="P:proteolysis"/>
    <property type="evidence" value="ECO:0007669"/>
    <property type="project" value="UniProtKB-KW"/>
</dbReference>
<dbReference type="Proteomes" id="UP000282957">
    <property type="component" value="Unassembled WGS sequence"/>
</dbReference>
<dbReference type="OrthoDB" id="9809144at2"/>
<dbReference type="SUPFAM" id="SSF51261">
    <property type="entry name" value="Duplicated hybrid motif"/>
    <property type="match status" value="1"/>
</dbReference>
<feature type="region of interest" description="Disordered" evidence="7">
    <location>
        <begin position="232"/>
        <end position="277"/>
    </location>
</feature>
<feature type="compositionally biased region" description="Low complexity" evidence="7">
    <location>
        <begin position="203"/>
        <end position="217"/>
    </location>
</feature>
<accession>A0A437MG57</accession>
<dbReference type="CDD" id="cd12797">
    <property type="entry name" value="M23_peptidase"/>
    <property type="match status" value="1"/>
</dbReference>
<feature type="compositionally biased region" description="Basic and acidic residues" evidence="7">
    <location>
        <begin position="232"/>
        <end position="253"/>
    </location>
</feature>
<proteinExistence type="predicted"/>
<dbReference type="GO" id="GO:0046872">
    <property type="term" value="F:metal ion binding"/>
    <property type="evidence" value="ECO:0007669"/>
    <property type="project" value="UniProtKB-KW"/>
</dbReference>
<evidence type="ECO:0000256" key="5">
    <source>
        <dbReference type="ARBA" id="ARBA00022833"/>
    </source>
</evidence>
<dbReference type="GO" id="GO:0004222">
    <property type="term" value="F:metalloendopeptidase activity"/>
    <property type="evidence" value="ECO:0007669"/>
    <property type="project" value="TreeGrafter"/>
</dbReference>
<evidence type="ECO:0000256" key="3">
    <source>
        <dbReference type="ARBA" id="ARBA00022723"/>
    </source>
</evidence>
<keyword evidence="8" id="KW-0732">Signal</keyword>
<dbReference type="Pfam" id="PF01551">
    <property type="entry name" value="Peptidase_M23"/>
    <property type="match status" value="1"/>
</dbReference>
<dbReference type="InterPro" id="IPR011055">
    <property type="entry name" value="Dup_hybrid_motif"/>
</dbReference>
<comment type="cofactor">
    <cofactor evidence="1">
        <name>Zn(2+)</name>
        <dbReference type="ChEBI" id="CHEBI:29105"/>
    </cofactor>
</comment>
<reference evidence="10 11" key="1">
    <citation type="submission" date="2019-01" db="EMBL/GenBank/DDBJ databases">
        <authorList>
            <person name="Chen W.-M."/>
        </authorList>
    </citation>
    <scope>NUCLEOTIDE SEQUENCE [LARGE SCALE GENOMIC DNA]</scope>
    <source>
        <strain evidence="10 11">CCP-6</strain>
    </source>
</reference>
<dbReference type="Gene3D" id="2.70.70.10">
    <property type="entry name" value="Glucose Permease (Domain IIA)"/>
    <property type="match status" value="1"/>
</dbReference>
<comment type="caution">
    <text evidence="10">The sequence shown here is derived from an EMBL/GenBank/DDBJ whole genome shotgun (WGS) entry which is preliminary data.</text>
</comment>
<feature type="signal peptide" evidence="8">
    <location>
        <begin position="1"/>
        <end position="21"/>
    </location>
</feature>
<evidence type="ECO:0000313" key="11">
    <source>
        <dbReference type="Proteomes" id="UP000282957"/>
    </source>
</evidence>
<feature type="domain" description="M23ase beta-sheet core" evidence="9">
    <location>
        <begin position="294"/>
        <end position="382"/>
    </location>
</feature>
<dbReference type="PANTHER" id="PTHR21666">
    <property type="entry name" value="PEPTIDASE-RELATED"/>
    <property type="match status" value="1"/>
</dbReference>
<evidence type="ECO:0000313" key="10">
    <source>
        <dbReference type="EMBL" id="RVT96643.1"/>
    </source>
</evidence>
<dbReference type="AlphaFoldDB" id="A0A437MG57"/>
<keyword evidence="2" id="KW-0645">Protease</keyword>
<evidence type="ECO:0000256" key="7">
    <source>
        <dbReference type="SAM" id="MobiDB-lite"/>
    </source>
</evidence>
<dbReference type="EMBL" id="SACL01000003">
    <property type="protein sequence ID" value="RVT96643.1"/>
    <property type="molecule type" value="Genomic_DNA"/>
</dbReference>
<dbReference type="InterPro" id="IPR050570">
    <property type="entry name" value="Cell_wall_metabolism_enzyme"/>
</dbReference>
<name>A0A437MG57_9PROT</name>
<dbReference type="RefSeq" id="WP_127787295.1">
    <property type="nucleotide sequence ID" value="NZ_SACL01000003.1"/>
</dbReference>